<reference evidence="9 11" key="2">
    <citation type="submission" date="2023-09" db="EMBL/GenBank/DDBJ databases">
        <title>Complete-Gapless Cercospora beticola genome.</title>
        <authorList>
            <person name="Wyatt N.A."/>
            <person name="Spanner R.E."/>
            <person name="Bolton M.D."/>
        </authorList>
    </citation>
    <scope>NUCLEOTIDE SEQUENCE [LARGE SCALE GENOMIC DNA]</scope>
    <source>
        <strain evidence="9">Cb09-40</strain>
    </source>
</reference>
<evidence type="ECO:0000256" key="5">
    <source>
        <dbReference type="ARBA" id="ARBA00023136"/>
    </source>
</evidence>
<proteinExistence type="inferred from homology"/>
<organism evidence="8 10">
    <name type="scientific">Cercospora beticola</name>
    <name type="common">Sugarbeet leaf spot fungus</name>
    <dbReference type="NCBI Taxonomy" id="122368"/>
    <lineage>
        <taxon>Eukaryota</taxon>
        <taxon>Fungi</taxon>
        <taxon>Dikarya</taxon>
        <taxon>Ascomycota</taxon>
        <taxon>Pezizomycotina</taxon>
        <taxon>Dothideomycetes</taxon>
        <taxon>Dothideomycetidae</taxon>
        <taxon>Mycosphaerellales</taxon>
        <taxon>Mycosphaerellaceae</taxon>
        <taxon>Cercospora</taxon>
    </lineage>
</organism>
<dbReference type="Proteomes" id="UP001302367">
    <property type="component" value="Chromosome 8"/>
</dbReference>
<dbReference type="EMBL" id="CP134191">
    <property type="protein sequence ID" value="WPB07041.1"/>
    <property type="molecule type" value="Genomic_DNA"/>
</dbReference>
<comment type="subcellular location">
    <subcellularLocation>
        <location evidence="1">Membrane</location>
        <topology evidence="1">Multi-pass membrane protein</topology>
    </subcellularLocation>
</comment>
<dbReference type="Proteomes" id="UP000230605">
    <property type="component" value="Chromosome 8"/>
</dbReference>
<keyword evidence="5 7" id="KW-0472">Membrane</keyword>
<dbReference type="OrthoDB" id="3648309at2759"/>
<feature type="transmembrane region" description="Helical" evidence="7">
    <location>
        <begin position="72"/>
        <end position="92"/>
    </location>
</feature>
<evidence type="ECO:0000313" key="10">
    <source>
        <dbReference type="Proteomes" id="UP000230605"/>
    </source>
</evidence>
<protein>
    <submittedName>
        <fullName evidence="8">Protein alcS</fullName>
    </submittedName>
</protein>
<dbReference type="InterPro" id="IPR051633">
    <property type="entry name" value="AceTr"/>
</dbReference>
<evidence type="ECO:0000256" key="1">
    <source>
        <dbReference type="ARBA" id="ARBA00004141"/>
    </source>
</evidence>
<feature type="transmembrane region" description="Helical" evidence="7">
    <location>
        <begin position="207"/>
        <end position="229"/>
    </location>
</feature>
<accession>A0A2G5HT98</accession>
<evidence type="ECO:0000256" key="6">
    <source>
        <dbReference type="SAM" id="MobiDB-lite"/>
    </source>
</evidence>
<dbReference type="InterPro" id="IPR000791">
    <property type="entry name" value="Gpr1/Fun34/SatP-like"/>
</dbReference>
<dbReference type="Pfam" id="PF01184">
    <property type="entry name" value="Gpr1_Fun34_YaaH"/>
    <property type="match status" value="1"/>
</dbReference>
<dbReference type="PANTHER" id="PTHR31123:SF4">
    <property type="entry name" value="PROTEIN ALCS"/>
    <property type="match status" value="1"/>
</dbReference>
<feature type="compositionally biased region" description="Basic and acidic residues" evidence="6">
    <location>
        <begin position="11"/>
        <end position="20"/>
    </location>
</feature>
<sequence length="329" mass="35642">MENQHQPGDSIARDFTDDVNGKQYSGDDLEDTLARIKTSGTGSVTISSDLFEKLYLQPKIDKLPLKHPLQRIFGNPTPIAIVGFEMSLMPITMQLMGWHGAGGSRSANNATVVLYGGILMWIGGLLEFVLGNTFPFVVFATFGSFWAAYGATLMPAFETYQSFATDPDVAATGLAAPEFNANYAFYWVAFTILSLFFFICSLRTNVVFAIIFGTILPAVACLAGVFFYVSDGDAEKAHDLQIVSVVNLLKSIGYSTNDAQAAAGLLFATCLAGWYLFAALIFPTVDFPIPVPLGDLQGIVPSLTEIQGGHKSGWSILRRNKRVQADDSV</sequence>
<dbReference type="GO" id="GO:0015123">
    <property type="term" value="F:acetate transmembrane transporter activity"/>
    <property type="evidence" value="ECO:0007669"/>
    <property type="project" value="TreeGrafter"/>
</dbReference>
<dbReference type="EMBL" id="LKMD01000103">
    <property type="protein sequence ID" value="PIA95755.1"/>
    <property type="molecule type" value="Genomic_DNA"/>
</dbReference>
<evidence type="ECO:0000313" key="8">
    <source>
        <dbReference type="EMBL" id="PIA95755.1"/>
    </source>
</evidence>
<feature type="region of interest" description="Disordered" evidence="6">
    <location>
        <begin position="1"/>
        <end position="23"/>
    </location>
</feature>
<keyword evidence="3 7" id="KW-0812">Transmembrane</keyword>
<dbReference type="AlphaFoldDB" id="A0A2G5HT98"/>
<evidence type="ECO:0000256" key="3">
    <source>
        <dbReference type="ARBA" id="ARBA00022692"/>
    </source>
</evidence>
<evidence type="ECO:0000313" key="9">
    <source>
        <dbReference type="EMBL" id="WPB07041.1"/>
    </source>
</evidence>
<evidence type="ECO:0000313" key="11">
    <source>
        <dbReference type="Proteomes" id="UP001302367"/>
    </source>
</evidence>
<feature type="transmembrane region" description="Helical" evidence="7">
    <location>
        <begin position="261"/>
        <end position="282"/>
    </location>
</feature>
<dbReference type="GO" id="GO:0005886">
    <property type="term" value="C:plasma membrane"/>
    <property type="evidence" value="ECO:0007669"/>
    <property type="project" value="TreeGrafter"/>
</dbReference>
<evidence type="ECO:0000256" key="7">
    <source>
        <dbReference type="SAM" id="Phobius"/>
    </source>
</evidence>
<evidence type="ECO:0000256" key="2">
    <source>
        <dbReference type="ARBA" id="ARBA00005587"/>
    </source>
</evidence>
<keyword evidence="4 7" id="KW-1133">Transmembrane helix</keyword>
<feature type="transmembrane region" description="Helical" evidence="7">
    <location>
        <begin position="112"/>
        <end position="130"/>
    </location>
</feature>
<comment type="similarity">
    <text evidence="2">Belongs to the acetate uptake transporter (AceTr) (TC 2.A.96) family.</text>
</comment>
<name>A0A2G5HT98_CERBT</name>
<keyword evidence="11" id="KW-1185">Reference proteome</keyword>
<dbReference type="PANTHER" id="PTHR31123">
    <property type="entry name" value="ACCUMULATION OF DYADS PROTEIN 2-RELATED"/>
    <property type="match status" value="1"/>
</dbReference>
<feature type="transmembrane region" description="Helical" evidence="7">
    <location>
        <begin position="183"/>
        <end position="200"/>
    </location>
</feature>
<gene>
    <name evidence="8" type="ORF">CB0940_10332</name>
    <name evidence="9" type="ORF">RHO25_011701</name>
</gene>
<reference evidence="8 10" key="1">
    <citation type="submission" date="2015-10" db="EMBL/GenBank/DDBJ databases">
        <title>The cercosporin biosynthetic gene cluster was horizontally transferred to several fungal lineages and shown to be expanded in Cercospora beticola based on microsynteny with recipient genomes.</title>
        <authorList>
            <person name="De Jonge R."/>
            <person name="Ebert M.K."/>
            <person name="Suttle J.C."/>
            <person name="Jurick Ii W.M."/>
            <person name="Secor G.A."/>
            <person name="Thomma B.P."/>
            <person name="Van De Peer Y."/>
            <person name="Bolton M.D."/>
        </authorList>
    </citation>
    <scope>NUCLEOTIDE SEQUENCE [LARGE SCALE GENOMIC DNA]</scope>
    <source>
        <strain evidence="8 10">09-40</strain>
    </source>
</reference>
<feature type="transmembrane region" description="Helical" evidence="7">
    <location>
        <begin position="137"/>
        <end position="157"/>
    </location>
</feature>
<evidence type="ECO:0000256" key="4">
    <source>
        <dbReference type="ARBA" id="ARBA00022989"/>
    </source>
</evidence>